<dbReference type="Pfam" id="PF05199">
    <property type="entry name" value="GMC_oxred_C"/>
    <property type="match status" value="1"/>
</dbReference>
<dbReference type="InterPro" id="IPR000172">
    <property type="entry name" value="GMC_OxRdtase_N"/>
</dbReference>
<feature type="active site" description="Proton donor" evidence="3">
    <location>
        <position position="531"/>
    </location>
</feature>
<dbReference type="PANTHER" id="PTHR11552:SF138">
    <property type="entry name" value="DEHYDROGENASE PKFF-RELATED"/>
    <property type="match status" value="1"/>
</dbReference>
<dbReference type="Proteomes" id="UP000078576">
    <property type="component" value="Unassembled WGS sequence"/>
</dbReference>
<dbReference type="EMBL" id="KN714683">
    <property type="protein sequence ID" value="KUI55777.1"/>
    <property type="molecule type" value="Genomic_DNA"/>
</dbReference>
<accession>A0A194UVN8</accession>
<dbReference type="Pfam" id="PF00732">
    <property type="entry name" value="GMC_oxred_N"/>
    <property type="match status" value="1"/>
</dbReference>
<feature type="active site" description="Proton acceptor" evidence="3">
    <location>
        <position position="575"/>
    </location>
</feature>
<feature type="domain" description="Glucose-methanol-choline oxidoreductase N-terminal" evidence="7">
    <location>
        <begin position="305"/>
        <end position="319"/>
    </location>
</feature>
<comment type="cofactor">
    <cofactor evidence="4">
        <name>FAD</name>
        <dbReference type="ChEBI" id="CHEBI:57692"/>
    </cofactor>
</comment>
<dbReference type="STRING" id="694573.A0A194UVN8"/>
<evidence type="ECO:0000313" key="8">
    <source>
        <dbReference type="EMBL" id="KUI55777.1"/>
    </source>
</evidence>
<dbReference type="InterPro" id="IPR036188">
    <property type="entry name" value="FAD/NAD-bd_sf"/>
</dbReference>
<dbReference type="SUPFAM" id="SSF51905">
    <property type="entry name" value="FAD/NAD(P)-binding domain"/>
    <property type="match status" value="1"/>
</dbReference>
<evidence type="ECO:0000256" key="2">
    <source>
        <dbReference type="ARBA" id="ARBA00023180"/>
    </source>
</evidence>
<dbReference type="PROSITE" id="PS00623">
    <property type="entry name" value="GMC_OXRED_1"/>
    <property type="match status" value="1"/>
</dbReference>
<evidence type="ECO:0000256" key="5">
    <source>
        <dbReference type="RuleBase" id="RU003968"/>
    </source>
</evidence>
<dbReference type="PIRSF" id="PIRSF000137">
    <property type="entry name" value="Alcohol_oxidase"/>
    <property type="match status" value="1"/>
</dbReference>
<dbReference type="AlphaFoldDB" id="A0A194UVN8"/>
<evidence type="ECO:0000313" key="9">
    <source>
        <dbReference type="Proteomes" id="UP000078576"/>
    </source>
</evidence>
<proteinExistence type="inferred from homology"/>
<sequence length="595" mass="63829">MAQCSRLFSSAFGYPGLNASYDFVVIGGGTAGLTIAYRLATNFSVAVVEAGTFYENTNGNNSIVPLLGLTGISFIDTSAIFTSQPLMDWGLLTEPITNAAGQQIHYAQGKTLGGSSAINTMSYVRGTKGSYDKWAEVVGDNDYMFENMLPFFKKSVHLTPPDEPKRNNSNVTVVYDPAGFSDSGGPLQVSWNNYVDPTITWLAKIIEEGAGLPLSDVGFQTGELVGHGAWLPGTIEPIKGQRSSSENSFLAEAIPNTGITIYVLTQATKIMFDDGPLPHATGVTVNSLGAEYTLWAKREVVLSAGTFHSPQLLMVSGIGPYSTLSNLDIPVVSRLDGVGQNLHDPIQIFAAYQFNTPSAQTLVGNPELEPEILQQYLRNGSGPYSSAAGYMAFERIPSAYRAQLSNDTLAKLAVYSDDWPELAYIGGSFVGANLTNMGTLSAVLPVTFSRGNVTIASSNVADQPIISLNWFSDPADMELMLTALTRLRYDIWNTSAAAGVKMGPELWPGEDVVTDDEMMRYIREQTLPIWHACGTCAMGQEDDTQAVVDSKGRVVGVQGLRVCDASVFPFAIPAHPQAGVYALAEKIAADILRAA</sequence>
<name>A0A194UVN8_CYTMA</name>
<evidence type="ECO:0000259" key="6">
    <source>
        <dbReference type="PROSITE" id="PS00623"/>
    </source>
</evidence>
<keyword evidence="5" id="KW-0285">Flavoprotein</keyword>
<dbReference type="InterPro" id="IPR007867">
    <property type="entry name" value="GMC_OxRtase_C"/>
</dbReference>
<dbReference type="PROSITE" id="PS00624">
    <property type="entry name" value="GMC_OXRED_2"/>
    <property type="match status" value="1"/>
</dbReference>
<organism evidence="8 9">
    <name type="scientific">Cytospora mali</name>
    <name type="common">Apple Valsa canker fungus</name>
    <name type="synonym">Valsa mali</name>
    <dbReference type="NCBI Taxonomy" id="578113"/>
    <lineage>
        <taxon>Eukaryota</taxon>
        <taxon>Fungi</taxon>
        <taxon>Dikarya</taxon>
        <taxon>Ascomycota</taxon>
        <taxon>Pezizomycotina</taxon>
        <taxon>Sordariomycetes</taxon>
        <taxon>Sordariomycetidae</taxon>
        <taxon>Diaporthales</taxon>
        <taxon>Cytosporaceae</taxon>
        <taxon>Cytospora</taxon>
    </lineage>
</organism>
<feature type="binding site" evidence="4">
    <location>
        <begin position="576"/>
        <end position="577"/>
    </location>
    <ligand>
        <name>FAD</name>
        <dbReference type="ChEBI" id="CHEBI:57692"/>
    </ligand>
</feature>
<dbReference type="Gene3D" id="3.30.560.10">
    <property type="entry name" value="Glucose Oxidase, domain 3"/>
    <property type="match status" value="1"/>
</dbReference>
<protein>
    <submittedName>
        <fullName evidence="8">Versicolorin B synthase</fullName>
    </submittedName>
</protein>
<evidence type="ECO:0000259" key="7">
    <source>
        <dbReference type="PROSITE" id="PS00624"/>
    </source>
</evidence>
<comment type="similarity">
    <text evidence="1 5">Belongs to the GMC oxidoreductase family.</text>
</comment>
<dbReference type="GO" id="GO:0050660">
    <property type="term" value="F:flavin adenine dinucleotide binding"/>
    <property type="evidence" value="ECO:0007669"/>
    <property type="project" value="InterPro"/>
</dbReference>
<feature type="binding site" evidence="4">
    <location>
        <begin position="530"/>
        <end position="531"/>
    </location>
    <ligand>
        <name>FAD</name>
        <dbReference type="ChEBI" id="CHEBI:57692"/>
    </ligand>
</feature>
<dbReference type="GO" id="GO:0044550">
    <property type="term" value="P:secondary metabolite biosynthetic process"/>
    <property type="evidence" value="ECO:0007669"/>
    <property type="project" value="TreeGrafter"/>
</dbReference>
<feature type="domain" description="Glucose-methanol-choline oxidoreductase N-terminal" evidence="6">
    <location>
        <begin position="109"/>
        <end position="132"/>
    </location>
</feature>
<reference evidence="9" key="1">
    <citation type="submission" date="2014-12" db="EMBL/GenBank/DDBJ databases">
        <title>Genome Sequence of Valsa Canker Pathogens Uncovers a Specific Adaption of Colonization on Woody Bark.</title>
        <authorList>
            <person name="Yin Z."/>
            <person name="Liu H."/>
            <person name="Gao X."/>
            <person name="Li Z."/>
            <person name="Song N."/>
            <person name="Ke X."/>
            <person name="Dai Q."/>
            <person name="Wu Y."/>
            <person name="Sun Y."/>
            <person name="Xu J.-R."/>
            <person name="Kang Z.K."/>
            <person name="Wang L."/>
            <person name="Huang L."/>
        </authorList>
    </citation>
    <scope>NUCLEOTIDE SEQUENCE [LARGE SCALE GENOMIC DNA]</scope>
    <source>
        <strain evidence="9">SXYL134</strain>
    </source>
</reference>
<keyword evidence="9" id="KW-1185">Reference proteome</keyword>
<dbReference type="SUPFAM" id="SSF54373">
    <property type="entry name" value="FAD-linked reductases, C-terminal domain"/>
    <property type="match status" value="1"/>
</dbReference>
<dbReference type="Gene3D" id="3.50.50.60">
    <property type="entry name" value="FAD/NAD(P)-binding domain"/>
    <property type="match status" value="1"/>
</dbReference>
<keyword evidence="2" id="KW-0325">Glycoprotein</keyword>
<dbReference type="OrthoDB" id="269227at2759"/>
<evidence type="ECO:0000256" key="3">
    <source>
        <dbReference type="PIRSR" id="PIRSR000137-1"/>
    </source>
</evidence>
<evidence type="ECO:0000256" key="1">
    <source>
        <dbReference type="ARBA" id="ARBA00010790"/>
    </source>
</evidence>
<dbReference type="GO" id="GO:0016614">
    <property type="term" value="F:oxidoreductase activity, acting on CH-OH group of donors"/>
    <property type="evidence" value="ECO:0007669"/>
    <property type="project" value="InterPro"/>
</dbReference>
<dbReference type="PANTHER" id="PTHR11552">
    <property type="entry name" value="GLUCOSE-METHANOL-CHOLINE GMC OXIDOREDUCTASE"/>
    <property type="match status" value="1"/>
</dbReference>
<evidence type="ECO:0000256" key="4">
    <source>
        <dbReference type="PIRSR" id="PIRSR000137-2"/>
    </source>
</evidence>
<keyword evidence="4 5" id="KW-0274">FAD</keyword>
<dbReference type="InterPro" id="IPR012132">
    <property type="entry name" value="GMC_OxRdtase"/>
</dbReference>
<gene>
    <name evidence="8" type="ORF">VP1G_03134</name>
</gene>